<sequence>MTDEKSPYVLVSVFREDAKEQDVVQAGGKIATIIDEWNMQGNMIWSGSFDDNKTAMSVVEGTKSDIDAFFKKYDDACKSFLSSYMYQWDAMPLLSLIGHKPAAATLEVAPQ</sequence>
<reference evidence="1" key="1">
    <citation type="journal article" date="2014" name="Genome Biol. Evol.">
        <title>Pangenome evidence for extensive interdomain horizontal transfer affecting lineage core and shell genes in uncultured planktonic thaumarchaeota and euryarchaeota.</title>
        <authorList>
            <person name="Deschamps P."/>
            <person name="Zivanovic Y."/>
            <person name="Moreira D."/>
            <person name="Rodriguez-Valera F."/>
            <person name="Lopez-Garcia P."/>
        </authorList>
    </citation>
    <scope>NUCLEOTIDE SEQUENCE</scope>
</reference>
<evidence type="ECO:0000313" key="1">
    <source>
        <dbReference type="EMBL" id="AIF18791.1"/>
    </source>
</evidence>
<protein>
    <submittedName>
        <fullName evidence="1">Uncharacterized protein</fullName>
    </submittedName>
</protein>
<accession>A0A075HR10</accession>
<dbReference type="EMBL" id="KF901120">
    <property type="protein sequence ID" value="AIF18791.1"/>
    <property type="molecule type" value="Genomic_DNA"/>
</dbReference>
<organism evidence="1">
    <name type="scientific">uncultured marine thaumarchaeote KM3_84_E02</name>
    <dbReference type="NCBI Taxonomy" id="1456312"/>
    <lineage>
        <taxon>Archaea</taxon>
        <taxon>Nitrososphaerota</taxon>
        <taxon>environmental samples</taxon>
    </lineage>
</organism>
<dbReference type="AlphaFoldDB" id="A0A075HR10"/>
<name>A0A075HR10_9ARCH</name>
<proteinExistence type="predicted"/>